<accession>A0ABC8QT78</accession>
<dbReference type="PANTHER" id="PTHR36405:SF1">
    <property type="entry name" value="OS07G0520600 PROTEIN"/>
    <property type="match status" value="1"/>
</dbReference>
<evidence type="ECO:0000256" key="1">
    <source>
        <dbReference type="SAM" id="MobiDB-lite"/>
    </source>
</evidence>
<gene>
    <name evidence="2" type="ORF">ILEXP_LOCUS442</name>
</gene>
<keyword evidence="3" id="KW-1185">Reference proteome</keyword>
<dbReference type="Proteomes" id="UP001642360">
    <property type="component" value="Unassembled WGS sequence"/>
</dbReference>
<sequence>MIRTLQEIKGGEGPIKVGATGKVSALMMQELDTMKLTSHSSISSRKKPQTVPVSVSCGMPTKRLQPRRRTSNGASTSDSMSNEDVSVDRTPSRGKTEKKGCQIVEIVDFNCGNPDKAWSGPITNQLKRLSFTRLSE</sequence>
<dbReference type="EMBL" id="CAUOFW020000059">
    <property type="protein sequence ID" value="CAK9133528.1"/>
    <property type="molecule type" value="Genomic_DNA"/>
</dbReference>
<proteinExistence type="predicted"/>
<feature type="region of interest" description="Disordered" evidence="1">
    <location>
        <begin position="36"/>
        <end position="99"/>
    </location>
</feature>
<dbReference type="PANTHER" id="PTHR36405">
    <property type="entry name" value="BNAA10G09140D PROTEIN"/>
    <property type="match status" value="1"/>
</dbReference>
<feature type="compositionally biased region" description="Basic and acidic residues" evidence="1">
    <location>
        <begin position="86"/>
        <end position="99"/>
    </location>
</feature>
<comment type="caution">
    <text evidence="2">The sequence shown here is derived from an EMBL/GenBank/DDBJ whole genome shotgun (WGS) entry which is preliminary data.</text>
</comment>
<protein>
    <submittedName>
        <fullName evidence="2">Uncharacterized protein</fullName>
    </submittedName>
</protein>
<name>A0ABC8QT78_9AQUA</name>
<evidence type="ECO:0000313" key="2">
    <source>
        <dbReference type="EMBL" id="CAK9133528.1"/>
    </source>
</evidence>
<dbReference type="AlphaFoldDB" id="A0ABC8QT78"/>
<evidence type="ECO:0000313" key="3">
    <source>
        <dbReference type="Proteomes" id="UP001642360"/>
    </source>
</evidence>
<reference evidence="2 3" key="1">
    <citation type="submission" date="2024-02" db="EMBL/GenBank/DDBJ databases">
        <authorList>
            <person name="Vignale AGUSTIN F."/>
            <person name="Sosa J E."/>
            <person name="Modenutti C."/>
        </authorList>
    </citation>
    <scope>NUCLEOTIDE SEQUENCE [LARGE SCALE GENOMIC DNA]</scope>
</reference>
<organism evidence="2 3">
    <name type="scientific">Ilex paraguariensis</name>
    <name type="common">yerba mate</name>
    <dbReference type="NCBI Taxonomy" id="185542"/>
    <lineage>
        <taxon>Eukaryota</taxon>
        <taxon>Viridiplantae</taxon>
        <taxon>Streptophyta</taxon>
        <taxon>Embryophyta</taxon>
        <taxon>Tracheophyta</taxon>
        <taxon>Spermatophyta</taxon>
        <taxon>Magnoliopsida</taxon>
        <taxon>eudicotyledons</taxon>
        <taxon>Gunneridae</taxon>
        <taxon>Pentapetalae</taxon>
        <taxon>asterids</taxon>
        <taxon>campanulids</taxon>
        <taxon>Aquifoliales</taxon>
        <taxon>Aquifoliaceae</taxon>
        <taxon>Ilex</taxon>
    </lineage>
</organism>
<feature type="compositionally biased region" description="Polar residues" evidence="1">
    <location>
        <begin position="71"/>
        <end position="84"/>
    </location>
</feature>